<dbReference type="Gene3D" id="1.20.272.10">
    <property type="match status" value="1"/>
</dbReference>
<comment type="similarity">
    <text evidence="7">Belongs to the DNA polymerase HolA subunit family.</text>
</comment>
<evidence type="ECO:0000256" key="2">
    <source>
        <dbReference type="ARBA" id="ARBA00017703"/>
    </source>
</evidence>
<dbReference type="Proteomes" id="UP000231567">
    <property type="component" value="Unassembled WGS sequence"/>
</dbReference>
<dbReference type="Pfam" id="PF06144">
    <property type="entry name" value="DNA_pol3_delta"/>
    <property type="match status" value="1"/>
</dbReference>
<reference evidence="11 12" key="1">
    <citation type="submission" date="2017-09" db="EMBL/GenBank/DDBJ databases">
        <title>Depth-based differentiation of microbial function through sediment-hosted aquifers and enrichment of novel symbionts in the deep terrestrial subsurface.</title>
        <authorList>
            <person name="Probst A.J."/>
            <person name="Ladd B."/>
            <person name="Jarett J.K."/>
            <person name="Geller-Mcgrath D.E."/>
            <person name="Sieber C.M."/>
            <person name="Emerson J.B."/>
            <person name="Anantharaman K."/>
            <person name="Thomas B.C."/>
            <person name="Malmstrom R."/>
            <person name="Stieglmeier M."/>
            <person name="Klingl A."/>
            <person name="Woyke T."/>
            <person name="Ryan C.M."/>
            <person name="Banfield J.F."/>
        </authorList>
    </citation>
    <scope>NUCLEOTIDE SEQUENCE [LARGE SCALE GENOMIC DNA]</scope>
    <source>
        <strain evidence="11">CG23_combo_of_CG06-09_8_20_14_all_40_13</strain>
    </source>
</reference>
<evidence type="ECO:0000313" key="12">
    <source>
        <dbReference type="Proteomes" id="UP000231567"/>
    </source>
</evidence>
<keyword evidence="5" id="KW-0235">DNA replication</keyword>
<keyword evidence="3" id="KW-0808">Transferase</keyword>
<dbReference type="InterPro" id="IPR048466">
    <property type="entry name" value="DNA_pol3_delta-like_C"/>
</dbReference>
<dbReference type="InterPro" id="IPR008921">
    <property type="entry name" value="DNA_pol3_clamp-load_cplx_C"/>
</dbReference>
<gene>
    <name evidence="11" type="primary">holA</name>
    <name evidence="11" type="ORF">COX39_02550</name>
</gene>
<dbReference type="InterPro" id="IPR005790">
    <property type="entry name" value="DNA_polIII_delta"/>
</dbReference>
<accession>A0A2G9YQU2</accession>
<evidence type="ECO:0000256" key="7">
    <source>
        <dbReference type="ARBA" id="ARBA00034754"/>
    </source>
</evidence>
<dbReference type="AlphaFoldDB" id="A0A2G9YQU2"/>
<dbReference type="InterPro" id="IPR027417">
    <property type="entry name" value="P-loop_NTPase"/>
</dbReference>
<comment type="caution">
    <text evidence="11">The sequence shown here is derived from an EMBL/GenBank/DDBJ whole genome shotgun (WGS) entry which is preliminary data.</text>
</comment>
<dbReference type="GO" id="GO:0003677">
    <property type="term" value="F:DNA binding"/>
    <property type="evidence" value="ECO:0007669"/>
    <property type="project" value="InterPro"/>
</dbReference>
<feature type="domain" description="DNA polymerase III delta subunit-like C-terminal" evidence="10">
    <location>
        <begin position="191"/>
        <end position="309"/>
    </location>
</feature>
<dbReference type="Gene3D" id="1.10.8.60">
    <property type="match status" value="1"/>
</dbReference>
<dbReference type="SUPFAM" id="SSF48019">
    <property type="entry name" value="post-AAA+ oligomerization domain-like"/>
    <property type="match status" value="1"/>
</dbReference>
<proteinExistence type="inferred from homology"/>
<feature type="domain" description="DNA polymerase III delta N-terminal" evidence="9">
    <location>
        <begin position="3"/>
        <end position="109"/>
    </location>
</feature>
<dbReference type="PANTHER" id="PTHR34388">
    <property type="entry name" value="DNA POLYMERASE III SUBUNIT DELTA"/>
    <property type="match status" value="1"/>
</dbReference>
<evidence type="ECO:0000256" key="3">
    <source>
        <dbReference type="ARBA" id="ARBA00022679"/>
    </source>
</evidence>
<dbReference type="Gene3D" id="3.40.50.300">
    <property type="entry name" value="P-loop containing nucleotide triphosphate hydrolases"/>
    <property type="match status" value="1"/>
</dbReference>
<evidence type="ECO:0000256" key="8">
    <source>
        <dbReference type="ARBA" id="ARBA00049244"/>
    </source>
</evidence>
<dbReference type="SUPFAM" id="SSF52540">
    <property type="entry name" value="P-loop containing nucleoside triphosphate hydrolases"/>
    <property type="match status" value="1"/>
</dbReference>
<protein>
    <recommendedName>
        <fullName evidence="2">DNA polymerase III subunit delta</fullName>
        <ecNumber evidence="1">2.7.7.7</ecNumber>
    </recommendedName>
</protein>
<dbReference type="PANTHER" id="PTHR34388:SF1">
    <property type="entry name" value="DNA POLYMERASE III SUBUNIT DELTA"/>
    <property type="match status" value="1"/>
</dbReference>
<evidence type="ECO:0000256" key="4">
    <source>
        <dbReference type="ARBA" id="ARBA00022695"/>
    </source>
</evidence>
<keyword evidence="6" id="KW-0239">DNA-directed DNA polymerase</keyword>
<evidence type="ECO:0000256" key="1">
    <source>
        <dbReference type="ARBA" id="ARBA00012417"/>
    </source>
</evidence>
<name>A0A2G9YQU2_9BACT</name>
<keyword evidence="4" id="KW-0548">Nucleotidyltransferase</keyword>
<organism evidence="11 12">
    <name type="scientific">Candidatus Nealsonbacteria bacterium CG23_combo_of_CG06-09_8_20_14_all_40_13</name>
    <dbReference type="NCBI Taxonomy" id="1974724"/>
    <lineage>
        <taxon>Bacteria</taxon>
        <taxon>Candidatus Nealsoniibacteriota</taxon>
    </lineage>
</organism>
<evidence type="ECO:0000313" key="11">
    <source>
        <dbReference type="EMBL" id="PIP21512.1"/>
    </source>
</evidence>
<sequence>MIYLLYGEDTFRSLEKLKAVKAKYRQASGDTNLVVIDAAEMTFDEIWQKISALPFLSSKRLVIVKDLITAGSALVQEKILKNLSSVPATTVVILFEQDLPKSDNKLYKKICQIGKCQKFALLKEWQLKDWLKTKAQELGLKINLVAIEKLALFVGNDLWRANQELLKLKNFKGNQQADGQDVELLVKPKVESDIFVLTDSIGQKNFPQAIIALHNLFATGQNESYILTMIAWQFKNVLILKDLLAKFDEKAAAVRSGLHSFVAHKAARQASFFDFAKLRQIYQQILDYDLQIKTGKIEPKAALELLVANLCIN</sequence>
<dbReference type="GO" id="GO:0009360">
    <property type="term" value="C:DNA polymerase III complex"/>
    <property type="evidence" value="ECO:0007669"/>
    <property type="project" value="InterPro"/>
</dbReference>
<comment type="catalytic activity">
    <reaction evidence="8">
        <text>DNA(n) + a 2'-deoxyribonucleoside 5'-triphosphate = DNA(n+1) + diphosphate</text>
        <dbReference type="Rhea" id="RHEA:22508"/>
        <dbReference type="Rhea" id="RHEA-COMP:17339"/>
        <dbReference type="Rhea" id="RHEA-COMP:17340"/>
        <dbReference type="ChEBI" id="CHEBI:33019"/>
        <dbReference type="ChEBI" id="CHEBI:61560"/>
        <dbReference type="ChEBI" id="CHEBI:173112"/>
        <dbReference type="EC" id="2.7.7.7"/>
    </reaction>
</comment>
<dbReference type="EC" id="2.7.7.7" evidence="1"/>
<evidence type="ECO:0000259" key="10">
    <source>
        <dbReference type="Pfam" id="PF21694"/>
    </source>
</evidence>
<evidence type="ECO:0000256" key="6">
    <source>
        <dbReference type="ARBA" id="ARBA00022932"/>
    </source>
</evidence>
<evidence type="ECO:0000259" key="9">
    <source>
        <dbReference type="Pfam" id="PF06144"/>
    </source>
</evidence>
<dbReference type="GO" id="GO:0003887">
    <property type="term" value="F:DNA-directed DNA polymerase activity"/>
    <property type="evidence" value="ECO:0007669"/>
    <property type="project" value="UniProtKB-KW"/>
</dbReference>
<dbReference type="Pfam" id="PF21694">
    <property type="entry name" value="DNA_pol3_delta_C"/>
    <property type="match status" value="1"/>
</dbReference>
<dbReference type="EMBL" id="PCRM01000035">
    <property type="protein sequence ID" value="PIP21512.1"/>
    <property type="molecule type" value="Genomic_DNA"/>
</dbReference>
<dbReference type="InterPro" id="IPR010372">
    <property type="entry name" value="DNA_pol3_delta_N"/>
</dbReference>
<dbReference type="NCBIfam" id="TIGR01128">
    <property type="entry name" value="holA"/>
    <property type="match status" value="1"/>
</dbReference>
<evidence type="ECO:0000256" key="5">
    <source>
        <dbReference type="ARBA" id="ARBA00022705"/>
    </source>
</evidence>
<dbReference type="GO" id="GO:0006261">
    <property type="term" value="P:DNA-templated DNA replication"/>
    <property type="evidence" value="ECO:0007669"/>
    <property type="project" value="TreeGrafter"/>
</dbReference>